<reference evidence="1" key="1">
    <citation type="journal article" date="2023" name="bioRxiv">
        <title>Improved chromosome-level genome assembly for marigold (Tagetes erecta).</title>
        <authorList>
            <person name="Jiang F."/>
            <person name="Yuan L."/>
            <person name="Wang S."/>
            <person name="Wang H."/>
            <person name="Xu D."/>
            <person name="Wang A."/>
            <person name="Fan W."/>
        </authorList>
    </citation>
    <scope>NUCLEOTIDE SEQUENCE</scope>
    <source>
        <strain evidence="1">WSJ</strain>
        <tissue evidence="1">Leaf</tissue>
    </source>
</reference>
<evidence type="ECO:0000313" key="2">
    <source>
        <dbReference type="Proteomes" id="UP001229421"/>
    </source>
</evidence>
<proteinExistence type="predicted"/>
<sequence>MAIIGAGIFVKSELVVLKAIWSQSKFRIWSRSFGTWACVDGSIVGGLEKTDYVFSWRLGADGNDDIIELLMSHQFGLQPVPVVLHLLSCGSGVAVGLQPVPVVVHLYPLFRHIISSLDDSS</sequence>
<evidence type="ECO:0000313" key="1">
    <source>
        <dbReference type="EMBL" id="KAK1412268.1"/>
    </source>
</evidence>
<protein>
    <submittedName>
        <fullName evidence="1">Uncharacterized protein</fullName>
    </submittedName>
</protein>
<dbReference type="AlphaFoldDB" id="A0AAD8JYR3"/>
<accession>A0AAD8JYR3</accession>
<name>A0AAD8JYR3_TARER</name>
<comment type="caution">
    <text evidence="1">The sequence shown here is derived from an EMBL/GenBank/DDBJ whole genome shotgun (WGS) entry which is preliminary data.</text>
</comment>
<dbReference type="Proteomes" id="UP001229421">
    <property type="component" value="Unassembled WGS sequence"/>
</dbReference>
<keyword evidence="2" id="KW-1185">Reference proteome</keyword>
<organism evidence="1 2">
    <name type="scientific">Tagetes erecta</name>
    <name type="common">African marigold</name>
    <dbReference type="NCBI Taxonomy" id="13708"/>
    <lineage>
        <taxon>Eukaryota</taxon>
        <taxon>Viridiplantae</taxon>
        <taxon>Streptophyta</taxon>
        <taxon>Embryophyta</taxon>
        <taxon>Tracheophyta</taxon>
        <taxon>Spermatophyta</taxon>
        <taxon>Magnoliopsida</taxon>
        <taxon>eudicotyledons</taxon>
        <taxon>Gunneridae</taxon>
        <taxon>Pentapetalae</taxon>
        <taxon>asterids</taxon>
        <taxon>campanulids</taxon>
        <taxon>Asterales</taxon>
        <taxon>Asteraceae</taxon>
        <taxon>Asteroideae</taxon>
        <taxon>Heliantheae alliance</taxon>
        <taxon>Tageteae</taxon>
        <taxon>Tagetes</taxon>
    </lineage>
</organism>
<dbReference type="EMBL" id="JAUHHV010000009">
    <property type="protein sequence ID" value="KAK1412268.1"/>
    <property type="molecule type" value="Genomic_DNA"/>
</dbReference>
<gene>
    <name evidence="1" type="ORF">QVD17_33375</name>
</gene>